<protein>
    <recommendedName>
        <fullName evidence="3">Lipocalin/cytosolic fatty-acid binding domain-containing protein</fullName>
    </recommendedName>
</protein>
<proteinExistence type="predicted"/>
<gene>
    <name evidence="2" type="ORF">g.4091</name>
</gene>
<accession>A0A1B6LQY1</accession>
<dbReference type="EMBL" id="GEBQ01013859">
    <property type="protein sequence ID" value="JAT26118.1"/>
    <property type="molecule type" value="Transcribed_RNA"/>
</dbReference>
<evidence type="ECO:0008006" key="3">
    <source>
        <dbReference type="Google" id="ProtNLM"/>
    </source>
</evidence>
<keyword evidence="1" id="KW-0732">Signal</keyword>
<organism evidence="2">
    <name type="scientific">Graphocephala atropunctata</name>
    <dbReference type="NCBI Taxonomy" id="36148"/>
    <lineage>
        <taxon>Eukaryota</taxon>
        <taxon>Metazoa</taxon>
        <taxon>Ecdysozoa</taxon>
        <taxon>Arthropoda</taxon>
        <taxon>Hexapoda</taxon>
        <taxon>Insecta</taxon>
        <taxon>Pterygota</taxon>
        <taxon>Neoptera</taxon>
        <taxon>Paraneoptera</taxon>
        <taxon>Hemiptera</taxon>
        <taxon>Auchenorrhyncha</taxon>
        <taxon>Membracoidea</taxon>
        <taxon>Cicadellidae</taxon>
        <taxon>Cicadellinae</taxon>
        <taxon>Cicadellini</taxon>
        <taxon>Graphocephala</taxon>
    </lineage>
</organism>
<evidence type="ECO:0000256" key="1">
    <source>
        <dbReference type="SAM" id="SignalP"/>
    </source>
</evidence>
<feature type="chain" id="PRO_5008587594" description="Lipocalin/cytosolic fatty-acid binding domain-containing protein" evidence="1">
    <location>
        <begin position="21"/>
        <end position="189"/>
    </location>
</feature>
<dbReference type="AlphaFoldDB" id="A0A1B6LQY1"/>
<evidence type="ECO:0000313" key="2">
    <source>
        <dbReference type="EMBL" id="JAT26118.1"/>
    </source>
</evidence>
<reference evidence="2" key="1">
    <citation type="submission" date="2015-11" db="EMBL/GenBank/DDBJ databases">
        <title>De novo transcriptome assembly of four potential Pierce s Disease insect vectors from Arizona vineyards.</title>
        <authorList>
            <person name="Tassone E.E."/>
        </authorList>
    </citation>
    <scope>NUCLEOTIDE SEQUENCE</scope>
</reference>
<name>A0A1B6LQY1_9HEMI</name>
<feature type="signal peptide" evidence="1">
    <location>
        <begin position="1"/>
        <end position="20"/>
    </location>
</feature>
<sequence>MAVLHVLLVLPLFAAIRVDATGKCNQDIIKKILATNSCPSGVLGKLHDMGQFTQAALPAAEVPDVVQCWGGSIDAPTGSSANAQAKIIFKDGSEKTIKYITQEQTCGQITDSYEGSTYNIYFMNIDDTIGCYYRCNNEIETAGADFGGCVIPESKVTDPAAQVAIAKCKQSLADVGITTSIQNLQPCSQ</sequence>